<dbReference type="GO" id="GO:0005829">
    <property type="term" value="C:cytosol"/>
    <property type="evidence" value="ECO:0007669"/>
    <property type="project" value="GOC"/>
</dbReference>
<evidence type="ECO:0000256" key="6">
    <source>
        <dbReference type="ARBA" id="ARBA00046326"/>
    </source>
</evidence>
<evidence type="ECO:0000259" key="10">
    <source>
        <dbReference type="Pfam" id="PF24598"/>
    </source>
</evidence>
<evidence type="ECO:0000256" key="4">
    <source>
        <dbReference type="ARBA" id="ARBA00023034"/>
    </source>
</evidence>
<comment type="similarity">
    <text evidence="6">Belongs to the DOP1 family.</text>
</comment>
<dbReference type="OrthoDB" id="297643at2759"/>
<feature type="domain" description="DOP1-like TPR" evidence="11">
    <location>
        <begin position="1223"/>
        <end position="1564"/>
    </location>
</feature>
<organism evidence="12 13">
    <name type="scientific">Nezara viridula</name>
    <name type="common">Southern green stink bug</name>
    <name type="synonym">Cimex viridulus</name>
    <dbReference type="NCBI Taxonomy" id="85310"/>
    <lineage>
        <taxon>Eukaryota</taxon>
        <taxon>Metazoa</taxon>
        <taxon>Ecdysozoa</taxon>
        <taxon>Arthropoda</taxon>
        <taxon>Hexapoda</taxon>
        <taxon>Insecta</taxon>
        <taxon>Pterygota</taxon>
        <taxon>Neoptera</taxon>
        <taxon>Paraneoptera</taxon>
        <taxon>Hemiptera</taxon>
        <taxon>Heteroptera</taxon>
        <taxon>Panheteroptera</taxon>
        <taxon>Pentatomomorpha</taxon>
        <taxon>Pentatomoidea</taxon>
        <taxon>Pentatomidae</taxon>
        <taxon>Pentatominae</taxon>
        <taxon>Nezara</taxon>
    </lineage>
</organism>
<keyword evidence="5" id="KW-0472">Membrane</keyword>
<dbReference type="Proteomes" id="UP001152798">
    <property type="component" value="Chromosome 7"/>
</dbReference>
<dbReference type="InterPro" id="IPR007249">
    <property type="entry name" value="DOP1_N"/>
</dbReference>
<dbReference type="EMBL" id="OV725083">
    <property type="protein sequence ID" value="CAH1407700.1"/>
    <property type="molecule type" value="Genomic_DNA"/>
</dbReference>
<feature type="compositionally biased region" description="Polar residues" evidence="7">
    <location>
        <begin position="1028"/>
        <end position="1050"/>
    </location>
</feature>
<feature type="domain" description="DOP1 N-terminal" evidence="8">
    <location>
        <begin position="15"/>
        <end position="300"/>
    </location>
</feature>
<evidence type="ECO:0000256" key="7">
    <source>
        <dbReference type="SAM" id="MobiDB-lite"/>
    </source>
</evidence>
<dbReference type="Pfam" id="PF04118">
    <property type="entry name" value="Dopey_N"/>
    <property type="match status" value="1"/>
</dbReference>
<evidence type="ECO:0000259" key="11">
    <source>
        <dbReference type="Pfam" id="PF24601"/>
    </source>
</evidence>
<dbReference type="GO" id="GO:0005768">
    <property type="term" value="C:endosome"/>
    <property type="evidence" value="ECO:0007669"/>
    <property type="project" value="TreeGrafter"/>
</dbReference>
<dbReference type="PANTHER" id="PTHR14042">
    <property type="entry name" value="DOPEY-RELATED"/>
    <property type="match status" value="1"/>
</dbReference>
<dbReference type="PANTHER" id="PTHR14042:SF24">
    <property type="entry name" value="PROTEIN DOPEY-1 HOMOLOG"/>
    <property type="match status" value="1"/>
</dbReference>
<evidence type="ECO:0000256" key="3">
    <source>
        <dbReference type="ARBA" id="ARBA00022927"/>
    </source>
</evidence>
<keyword evidence="3" id="KW-0653">Protein transport</keyword>
<accession>A0A9P0HSY1</accession>
<evidence type="ECO:0000259" key="9">
    <source>
        <dbReference type="Pfam" id="PF24597"/>
    </source>
</evidence>
<reference evidence="12" key="1">
    <citation type="submission" date="2022-01" db="EMBL/GenBank/DDBJ databases">
        <authorList>
            <person name="King R."/>
        </authorList>
    </citation>
    <scope>NUCLEOTIDE SEQUENCE</scope>
</reference>
<keyword evidence="4" id="KW-0333">Golgi apparatus</keyword>
<keyword evidence="13" id="KW-1185">Reference proteome</keyword>
<comment type="subcellular location">
    <subcellularLocation>
        <location evidence="1">Golgi apparatus membrane</location>
        <topology evidence="1">Peripheral membrane protein</topology>
    </subcellularLocation>
</comment>
<gene>
    <name evidence="12" type="ORF">NEZAVI_LOCUS15362</name>
</gene>
<protein>
    <recommendedName>
        <fullName evidence="14">Dopey N-terminal domain-containing protein</fullName>
    </recommendedName>
</protein>
<evidence type="ECO:0000256" key="1">
    <source>
        <dbReference type="ARBA" id="ARBA00004395"/>
    </source>
</evidence>
<keyword evidence="2" id="KW-0813">Transport</keyword>
<proteinExistence type="inferred from homology"/>
<dbReference type="Pfam" id="PF24601">
    <property type="entry name" value="TPR_DOP1"/>
    <property type="match status" value="1"/>
</dbReference>
<evidence type="ECO:0008006" key="14">
    <source>
        <dbReference type="Google" id="ProtNLM"/>
    </source>
</evidence>
<feature type="region of interest" description="Disordered" evidence="7">
    <location>
        <begin position="1022"/>
        <end position="1071"/>
    </location>
</feature>
<dbReference type="InterPro" id="IPR056459">
    <property type="entry name" value="TPR_DOP1"/>
</dbReference>
<evidence type="ECO:0000259" key="8">
    <source>
        <dbReference type="Pfam" id="PF04118"/>
    </source>
</evidence>
<dbReference type="GO" id="GO:0005802">
    <property type="term" value="C:trans-Golgi network"/>
    <property type="evidence" value="ECO:0007669"/>
    <property type="project" value="TreeGrafter"/>
</dbReference>
<dbReference type="InterPro" id="IPR056457">
    <property type="entry name" value="DOP1_C"/>
</dbReference>
<evidence type="ECO:0000256" key="5">
    <source>
        <dbReference type="ARBA" id="ARBA00023136"/>
    </source>
</evidence>
<dbReference type="GO" id="GO:0006895">
    <property type="term" value="P:Golgi to endosome transport"/>
    <property type="evidence" value="ECO:0007669"/>
    <property type="project" value="InterPro"/>
</dbReference>
<sequence length="2307" mass="260523">MMGTIAKEEEELMKDSKYKLYVSQIDKSLRNFEYSNEWADLIAALGKLNKVINNYAKYPVIPRRIKISKRLAQCMHPALPFGVHLKALETYDLIFKSMGTNRLSHELFIYSAGLFPLFGRAAMKVRPDLLKVYETHFVPLRARLRPALPGFLSGVLPGLEESSEYFTRTNTLLENVCEGVGPSHFYGCIWDCLASNSCVRLPAISYILAHFDKKLPTEDQAHIMGNNIDVMVCGLIACIEDSSILVQRCALDLLIIGFPMHSCHMTNDDMIRLVTAALVTILRRDMSLNRRLYGWLLGTEVNMTLLSHHPQMRKAKAEKRNANYFDVFSKEMLVKAIKIILDYAIGKSPHDLKPYKLLVSLIDKDDIGPVIIDDILFEVFRLLYLCYNMDSKPNTSDLLKNANLLFGALVPRYLWEYVGQLFSVACSQYHGTSLSDKEENPVKRVGSGSPNIVEVCALAEFLLDIVSLETYTETSSEHLPSLFHHLVLQLTEHCDSLSAKQVARGLKLCAKILTRVQPAIVGSHTTGNVPLDEELDSPQTTADSTSLDEEVSSEVNHEKSDSVFEQCLRQYERFYVTFIYGTRLKVGETRSISLILESLRVKSFHSNWEEDVKQIDLILSLEGVNNNDQIISSVTNEQPRTKTPGEEWVEPMKVASRLLVDLSTLQTFFKSPHSKKMFETNVSAGDESNYTEFLPEWLRVLIACACWLPSAVPLQFVAISTLLDLIELCRTAQSLVQTSSEDVLTPVLILPLLSPPHLRFIEKHTYIFQIIARWLWNQLANLEYKLKCVELLYQLHSMLLNNDVVENCICNSLKGIGMTPDERLESFRRFASLWHIGREINAKQGNSLRITDIFYKSMLKMLDNLKLPESDCLKVEAQNWLFHSLIRNDLPRILDPIFYILLDHPTARLSVLHIRAKTTDDINSTNTHEEHKNVYAVSSVNGTLVYHSDSKKKSTNKKGKHITAVTSMTNQSSKLNPKYVTEKNEENLQVFDNTKDKNASQSISVYVNPLSANQPEINTDFDEYFEDTNGNEFPSENSESAPKAVQTNIDSVKNSSGKNKSSEQEPGKTGFGINTALKISSLDLLNISDTIFTKVSDGEISKIHRGSFSSEGISTIISDETETSLVSVESSGMVRSWSFPGKDLDNNSDLEESAAAEEYFNGQSDDSMAVVEYILGDLLDRVVFLSGDLEVTTKPVKAQVKPKSQNRKLQYQPTITSHGSCTDPLHSHILLYQKKFEADKILYALETLRNIIVHNPRLFLHYSSTTLLVSRSPILNALARHRKSLFGRGFYGDLDGGNIRTAMYLEVIMKTCLYFIRSFYHLEQHNITQKDIEGNKKVQICATDILRLLCSEMITFVKANGRSLSYYLADMFTRLKLYKIVLHCVLTSLTPVRTESGQLSHQVLKFNDGFDINYQRLPMHSETLQIQLMRFLLSLLILEREISFHRTESSTSDKNVDSLSDLRYINGRLIPEQPMFLAIVSRALEMQPYSRHTHSFWTSFVASSLPCLGNALTKVVTTVLKQICSNVEELSQCYGGKSSICFPPDYGITQVEAMTVLCHFCLLDSAFKNQPLVSFPGSCSSQIFNNLTNLIIPSPVVSLSAEINDESLIMARKSVLGHLPRVIASSSVLWQALINRKEAEGENCEVGSGRIVKQQILDFLSPIAVHHSTSFLAAMAVVWRERRVPITPNNYTVIPNASDDQKVLVQLLTGIKAMPIDLIVQTLSQIVKQPAMDQEIAVSVEVSALELFVNYTQFVAAGSLCDSWSSFLQLLKESPSLSPPAQFLLLGALSQFVEKCPTFTDKKDLKDIQDITVKMVESCITIAGACLEQTTWLRRNLAVREEEPPVTPDKEDKYFDDLESTEIESLITDESFMEEKPKKNRKSKLKRVTKKIRHDAEKLQISAMHEWFMKAIGNDSNVSFESTERSKNGGNSVTQYSVGALTVLAQLLAPLLDVAFGNQEKERVVTLLINLMYNVTPYLKNHTPRNAGSYYACSQLLANLSSYQYTRKAWKKDAMELFFDLAFFQMELRSLQHWRVIVDNLMSQEDSTFRELMNRISVAPANSLNIFSSKDQENEQRAQLLKRLAFVIYCSDTDQFCSHIKEIQERLSDCIKMPQIVPGLEAQVFLCLRVLLLRMTPAHIIPLWPTIISELVQVLMNIEEELLSESEEIRKESDSNGLLSMGWLQLQLAAANLLFLAVQLPADRLPQFQMYRWAFVGGDVTSSNNSNASPDFVPHVTRIAQLMGKKYGKKLEALPTPLLPTCTKVKSLEDLYPFFTALSTGKYTPLSVTQLEHNLELDFLDVMPSGR</sequence>
<dbReference type="GO" id="GO:0000139">
    <property type="term" value="C:Golgi membrane"/>
    <property type="evidence" value="ECO:0007669"/>
    <property type="project" value="UniProtKB-SubCell"/>
</dbReference>
<dbReference type="GO" id="GO:0015031">
    <property type="term" value="P:protein transport"/>
    <property type="evidence" value="ECO:0007669"/>
    <property type="project" value="UniProtKB-KW"/>
</dbReference>
<evidence type="ECO:0000313" key="13">
    <source>
        <dbReference type="Proteomes" id="UP001152798"/>
    </source>
</evidence>
<dbReference type="Pfam" id="PF24598">
    <property type="entry name" value="DOP1_C"/>
    <property type="match status" value="1"/>
</dbReference>
<feature type="region of interest" description="Disordered" evidence="7">
    <location>
        <begin position="525"/>
        <end position="554"/>
    </location>
</feature>
<dbReference type="InterPro" id="IPR040314">
    <property type="entry name" value="DOP1"/>
</dbReference>
<evidence type="ECO:0000313" key="12">
    <source>
        <dbReference type="EMBL" id="CAH1407700.1"/>
    </source>
</evidence>
<dbReference type="Pfam" id="PF24597">
    <property type="entry name" value="TPR_DOP1_M"/>
    <property type="match status" value="1"/>
</dbReference>
<dbReference type="InterPro" id="IPR056458">
    <property type="entry name" value="TPR_DOP1_M"/>
</dbReference>
<name>A0A9P0HSY1_NEZVI</name>
<evidence type="ECO:0000256" key="2">
    <source>
        <dbReference type="ARBA" id="ARBA00022448"/>
    </source>
</evidence>
<feature type="domain" description="DOP1-like C-terminal" evidence="10">
    <location>
        <begin position="1905"/>
        <end position="2283"/>
    </location>
</feature>
<feature type="domain" description="DOP1-like middle TPR" evidence="9">
    <location>
        <begin position="324"/>
        <end position="525"/>
    </location>
</feature>